<dbReference type="SMART" id="SM00950">
    <property type="entry name" value="Piwi"/>
    <property type="match status" value="1"/>
</dbReference>
<keyword evidence="7" id="KW-1185">Reference proteome</keyword>
<dbReference type="CDD" id="cd02846">
    <property type="entry name" value="PAZ_argonaute_like"/>
    <property type="match status" value="1"/>
</dbReference>
<keyword evidence="1" id="KW-0963">Cytoplasm</keyword>
<sequence length="1774" mass="200031">MEQYPYLTEEHMELIMPKKSSIYQTKCPDNVMLLVVENEPLFFQHFDGPFIPTLRLVHKFPDMMKKVQVDTGAIKFILSGADIMCPGLTSTSWSVGPLVKGINLTNSLDPGSGCFLARVAMSRFFEAAGSSSESEELLSSDEFVKVNENRRGLFESLAYSEEESEEVSELSEDESTASAQPAAPTRKSRFTFDSGSDSDEESTTRQVKSQKDKAHDEMESLAEAIEDSLDSHNWMQAQEDYDRMLKLVAKYHGICVPHAAYLVLPTMETELNKYASDPELKTLNADVAKAYNAMRQKIRKSISKYEREIKHAEKAVDEDEEGSDAESVDLAKAAAEAAPKVTELTPETLLKRLQEIIGTRGRKHVDKHDNVSALRKMIAIAKCRRHVIHSLVALVSINLELTSGNLGYIPVEAWAMLLKDLSTLIDLLSVEEAAGPLVDLKPEEEDLGLPTMAGIRGSMISYTQRLDDEFTRALQNIDPHSNEYVDFLRVEPELFAFLDKCRLVVLKGGQTEFACNLALRQLEHIYAKPCAVVTKYFSSTVSVVEFCRYLYEKAPERQKVRALLFHVYWLAIHDNYIKARDLMLFSHVQESLANFDIATQILYNRTLVQVGLAAFRSGHFKETYFALQELCSTGRPKELLAQGLVGQKYTEKADMDRLERQRLVPFHMQINVELIDCVFLTVSMLLEVPQNAAASRRYFQGERRLFQSRHLRRILDTHDRNLFNGPPENTREYVVAAAKALANGNWRECERHMMTVTIWEQLPNPEAIRMMLKHKIRESGLYSFMYSTGSCYSSLSIERLAKDYDLPMSLVVRIVSRLIGDFGVPASISTDKNLIMWAPDCDLTPAQEAIMHLTDKISALEERNNETAELISTLQQSHARNIRNQENLRDHAAAIPAQCLNKDDKPEQMRPHHSFQPRRDPNSLNSDRGHASPADSVAALNIPVPTTEHTDTRLSAQEKQSLETALALPLRPDTGTLGKGIRLQANYYQVTSLPVGDIVQYDVQVTPDVPRALRRRLFSELDAKYRQVEFKGSVVAYDGMANMYSLGQLPKDQYVLQVQIPGRRPGEMRDFQFKMRRVSSVNLEVLKRFLDGKLDYTPYDVLTSLEVIMRHPMCQQNVVVGRSIFNGKHVEPISGAVDVWKGFFMSLRPALGRLLLNVDTSATAFIAPGDVVPILRDFLGIPKQEVFDSLHPKERGPVEHFLRACRVEATHRGESTRRYKVLGLSQSSADQTFFEDQDGKKMSVADYFRSKYNLSLKYPKMPCLVVGSPQRSVFLPMECCRIPPGQRYMRKLDGLQTSDMIKIANRKPADRMDTIKGATGILDEHGKYLENFKLQFGKELVSVNGRVLAPPTIFYGKQSREPEMVPNQGAWNLRDKLMEIGCTVTSWAVLVFGRANETEVQGFVRELVTTCQETGVTMKMKQPPILFASPQVESSVRNAYSKAEEASGSKPQFILCILPTDDAGLYGDIKRCTDTIIGLPSQCMLMKHIRRPSKQYCANLCLKINVKLGGVNSSLGKQLKFIVERPTMVFGSDVTHPGVGESDKPSIAAVVGSMDIKMSRYAASVRVQGSRVEIIGDLKTMFKEQVQHFVNANKIRPQRILFYRDGVSEGQFAQVLEFELSAMKAGCREIDPNYDPKISFILVQKRHHTRFLAASPRDADRSGNIPAGTVVDTGVVHPNQFDFFLCSHGGIQGTSRPTHYHVVHDENNFGADDLQQLSYHLCYTFARCTRSVSVVTPAYYAHLVAFRARFHFDESKRGVFNAVKPELAPHMYFI</sequence>
<feature type="region of interest" description="Disordered" evidence="3">
    <location>
        <begin position="901"/>
        <end position="942"/>
    </location>
</feature>
<evidence type="ECO:0000259" key="5">
    <source>
        <dbReference type="PROSITE" id="PS50822"/>
    </source>
</evidence>
<evidence type="ECO:0000256" key="3">
    <source>
        <dbReference type="SAM" id="MobiDB-lite"/>
    </source>
</evidence>
<dbReference type="PROSITE" id="PS50890">
    <property type="entry name" value="PUA"/>
    <property type="match status" value="1"/>
</dbReference>
<dbReference type="GO" id="GO:0005852">
    <property type="term" value="C:eukaryotic translation initiation factor 3 complex"/>
    <property type="evidence" value="ECO:0007669"/>
    <property type="project" value="InterPro"/>
</dbReference>
<dbReference type="STRING" id="1246581.A0A2H9TM07"/>
<dbReference type="GO" id="GO:0003723">
    <property type="term" value="F:RNA binding"/>
    <property type="evidence" value="ECO:0007669"/>
    <property type="project" value="InterPro"/>
</dbReference>
<dbReference type="GO" id="GO:0031369">
    <property type="term" value="F:translation initiation factor binding"/>
    <property type="evidence" value="ECO:0007669"/>
    <property type="project" value="InterPro"/>
</dbReference>
<dbReference type="InterPro" id="IPR008905">
    <property type="entry name" value="EIF3C_N_dom"/>
</dbReference>
<dbReference type="InterPro" id="IPR036085">
    <property type="entry name" value="PAZ_dom_sf"/>
</dbReference>
<evidence type="ECO:0000259" key="4">
    <source>
        <dbReference type="PROSITE" id="PS50821"/>
    </source>
</evidence>
<dbReference type="InterPro" id="IPR041366">
    <property type="entry name" value="Pre-PUA"/>
</dbReference>
<dbReference type="Pfam" id="PF02171">
    <property type="entry name" value="Piwi"/>
    <property type="match status" value="1"/>
</dbReference>
<name>A0A2H9TM07_9FUNG</name>
<dbReference type="InterPro" id="IPR015947">
    <property type="entry name" value="PUA-like_sf"/>
</dbReference>
<evidence type="ECO:0000256" key="2">
    <source>
        <dbReference type="SAM" id="Coils"/>
    </source>
</evidence>
<dbReference type="Gene3D" id="3.40.50.2300">
    <property type="match status" value="1"/>
</dbReference>
<dbReference type="InterPro" id="IPR036397">
    <property type="entry name" value="RNaseH_sf"/>
</dbReference>
<dbReference type="SUPFAM" id="SSF53098">
    <property type="entry name" value="Ribonuclease H-like"/>
    <property type="match status" value="1"/>
</dbReference>
<dbReference type="Pfam" id="PF16487">
    <property type="entry name" value="ArgoMid"/>
    <property type="match status" value="1"/>
</dbReference>
<dbReference type="Pfam" id="PF08699">
    <property type="entry name" value="ArgoL1"/>
    <property type="match status" value="1"/>
</dbReference>
<dbReference type="CDD" id="cd04657">
    <property type="entry name" value="Piwi_ago-like"/>
    <property type="match status" value="1"/>
</dbReference>
<dbReference type="OrthoDB" id="10252740at2759"/>
<dbReference type="Pfam" id="PF17832">
    <property type="entry name" value="Pre-PUA"/>
    <property type="match status" value="1"/>
</dbReference>
<dbReference type="GO" id="GO:0003743">
    <property type="term" value="F:translation initiation factor activity"/>
    <property type="evidence" value="ECO:0007669"/>
    <property type="project" value="InterPro"/>
</dbReference>
<feature type="coiled-coil region" evidence="2">
    <location>
        <begin position="850"/>
        <end position="877"/>
    </location>
</feature>
<dbReference type="InterPro" id="IPR004521">
    <property type="entry name" value="Uncharacterised_CHP00451"/>
</dbReference>
<accession>A0A2H9TM07</accession>
<dbReference type="Pfam" id="PF05470">
    <property type="entry name" value="eIF-3c_N"/>
    <property type="match status" value="1"/>
</dbReference>
<dbReference type="EMBL" id="MTSL01000101">
    <property type="protein sequence ID" value="PJF18783.1"/>
    <property type="molecule type" value="Genomic_DNA"/>
</dbReference>
<protein>
    <recommendedName>
        <fullName evidence="8">Eukaryotic translation initiation factor 2C</fullName>
    </recommendedName>
</protein>
<dbReference type="PROSITE" id="PS50821">
    <property type="entry name" value="PAZ"/>
    <property type="match status" value="1"/>
</dbReference>
<dbReference type="InterPro" id="IPR032474">
    <property type="entry name" value="Argonaute_N"/>
</dbReference>
<dbReference type="InterPro" id="IPR003100">
    <property type="entry name" value="PAZ_dom"/>
</dbReference>
<comment type="caution">
    <text evidence="6">The sequence shown here is derived from an EMBL/GenBank/DDBJ whole genome shotgun (WGS) entry which is preliminary data.</text>
</comment>
<dbReference type="Pfam" id="PF02170">
    <property type="entry name" value="PAZ"/>
    <property type="match status" value="1"/>
</dbReference>
<dbReference type="InterPro" id="IPR003165">
    <property type="entry name" value="Piwi"/>
</dbReference>
<evidence type="ECO:0008006" key="8">
    <source>
        <dbReference type="Google" id="ProtNLM"/>
    </source>
</evidence>
<feature type="domain" description="Piwi" evidence="5">
    <location>
        <begin position="1453"/>
        <end position="1753"/>
    </location>
</feature>
<dbReference type="SMART" id="SM00949">
    <property type="entry name" value="PAZ"/>
    <property type="match status" value="1"/>
</dbReference>
<dbReference type="Proteomes" id="UP000240830">
    <property type="component" value="Unassembled WGS sequence"/>
</dbReference>
<feature type="compositionally biased region" description="Acidic residues" evidence="3">
    <location>
        <begin position="163"/>
        <end position="175"/>
    </location>
</feature>
<dbReference type="InterPro" id="IPR012337">
    <property type="entry name" value="RNaseH-like_sf"/>
</dbReference>
<feature type="compositionally biased region" description="Basic and acidic residues" evidence="3">
    <location>
        <begin position="901"/>
        <end position="910"/>
    </location>
</feature>
<dbReference type="Gene3D" id="3.10.400.20">
    <property type="match status" value="1"/>
</dbReference>
<organism evidence="6 7">
    <name type="scientific">Paramicrosporidium saccamoebae</name>
    <dbReference type="NCBI Taxonomy" id="1246581"/>
    <lineage>
        <taxon>Eukaryota</taxon>
        <taxon>Fungi</taxon>
        <taxon>Fungi incertae sedis</taxon>
        <taxon>Cryptomycota</taxon>
        <taxon>Cryptomycota incertae sedis</taxon>
        <taxon>Paramicrosporidium</taxon>
    </lineage>
</organism>
<keyword evidence="2" id="KW-0175">Coiled coil</keyword>
<dbReference type="InterPro" id="IPR014811">
    <property type="entry name" value="ArgoL1"/>
</dbReference>
<dbReference type="InterPro" id="IPR045246">
    <property type="entry name" value="Piwi_ago-like"/>
</dbReference>
<feature type="region of interest" description="Disordered" evidence="3">
    <location>
        <begin position="163"/>
        <end position="215"/>
    </location>
</feature>
<gene>
    <name evidence="6" type="ORF">PSACC_01395</name>
</gene>
<dbReference type="NCBIfam" id="TIGR00451">
    <property type="entry name" value="unchar_dom_2"/>
    <property type="match status" value="1"/>
</dbReference>
<feature type="coiled-coil region" evidence="2">
    <location>
        <begin position="288"/>
        <end position="322"/>
    </location>
</feature>
<dbReference type="Gene3D" id="3.30.420.10">
    <property type="entry name" value="Ribonuclease H-like superfamily/Ribonuclease H"/>
    <property type="match status" value="1"/>
</dbReference>
<evidence type="ECO:0000313" key="7">
    <source>
        <dbReference type="Proteomes" id="UP000240830"/>
    </source>
</evidence>
<reference evidence="6 7" key="1">
    <citation type="submission" date="2016-10" db="EMBL/GenBank/DDBJ databases">
        <title>The genome of Paramicrosporidium saccamoebae is the missing link in understanding Cryptomycota and Microsporidia evolution.</title>
        <authorList>
            <person name="Quandt C.A."/>
            <person name="Beaudet D."/>
            <person name="Corsaro D."/>
            <person name="Michel R."/>
            <person name="Corradi N."/>
            <person name="James T."/>
        </authorList>
    </citation>
    <scope>NUCLEOTIDE SEQUENCE [LARGE SCALE GENOMIC DNA]</scope>
    <source>
        <strain evidence="6 7">KSL3</strain>
    </source>
</reference>
<evidence type="ECO:0000256" key="1">
    <source>
        <dbReference type="ARBA" id="ARBA00022490"/>
    </source>
</evidence>
<dbReference type="PROSITE" id="PS50822">
    <property type="entry name" value="PIWI"/>
    <property type="match status" value="1"/>
</dbReference>
<evidence type="ECO:0000313" key="6">
    <source>
        <dbReference type="EMBL" id="PJF18783.1"/>
    </source>
</evidence>
<dbReference type="Pfam" id="PF16486">
    <property type="entry name" value="ArgoN"/>
    <property type="match status" value="1"/>
</dbReference>
<dbReference type="SMART" id="SM01163">
    <property type="entry name" value="DUF1785"/>
    <property type="match status" value="1"/>
</dbReference>
<proteinExistence type="predicted"/>
<dbReference type="SUPFAM" id="SSF88697">
    <property type="entry name" value="PUA domain-like"/>
    <property type="match status" value="1"/>
</dbReference>
<feature type="domain" description="PAZ" evidence="4">
    <location>
        <begin position="1170"/>
        <end position="1284"/>
    </location>
</feature>
<dbReference type="SUPFAM" id="SSF101690">
    <property type="entry name" value="PAZ domain"/>
    <property type="match status" value="1"/>
</dbReference>
<dbReference type="Gene3D" id="2.170.260.10">
    <property type="entry name" value="paz domain"/>
    <property type="match status" value="1"/>
</dbReference>
<dbReference type="PANTHER" id="PTHR22891">
    <property type="entry name" value="EUKARYOTIC TRANSLATION INITIATION FACTOR 2C"/>
    <property type="match status" value="1"/>
</dbReference>
<dbReference type="InterPro" id="IPR032473">
    <property type="entry name" value="Argonaute_Mid_dom"/>
</dbReference>